<accession>A0A848MCW9</accession>
<feature type="domain" description="MbtH-like" evidence="1">
    <location>
        <begin position="5"/>
        <end position="55"/>
    </location>
</feature>
<dbReference type="SMART" id="SM00923">
    <property type="entry name" value="MbtH"/>
    <property type="match status" value="1"/>
</dbReference>
<dbReference type="GO" id="GO:0005829">
    <property type="term" value="C:cytosol"/>
    <property type="evidence" value="ECO:0007669"/>
    <property type="project" value="TreeGrafter"/>
</dbReference>
<comment type="caution">
    <text evidence="2">The sequence shown here is derived from an EMBL/GenBank/DDBJ whole genome shotgun (WGS) entry which is preliminary data.</text>
</comment>
<dbReference type="Gene3D" id="3.90.820.10">
    <property type="entry name" value="Structural Genomics, Unknown Function 30-nov-00 1gh9 Mol_id"/>
    <property type="match status" value="1"/>
</dbReference>
<reference evidence="2 3" key="1">
    <citation type="submission" date="2020-01" db="EMBL/GenBank/DDBJ databases">
        <authorList>
            <person name="Lee S.D."/>
        </authorList>
    </citation>
    <scope>NUCLEOTIDE SEQUENCE [LARGE SCALE GENOMIC DNA]</scope>
    <source>
        <strain evidence="2 3">SAP-1</strain>
    </source>
</reference>
<dbReference type="InterPro" id="IPR005153">
    <property type="entry name" value="MbtH-like_dom"/>
</dbReference>
<dbReference type="EMBL" id="JAADJU010000001">
    <property type="protein sequence ID" value="NMP25947.1"/>
    <property type="molecule type" value="Genomic_DNA"/>
</dbReference>
<proteinExistence type="predicted"/>
<sequence>MEKLNPFDDTEQRSLVLANRELQYSLWPDFSPIPPGWSAVFGPTSHGECLGWLQHHWLDMRSAALRTAS</sequence>
<dbReference type="Pfam" id="PF03621">
    <property type="entry name" value="MbtH"/>
    <property type="match status" value="1"/>
</dbReference>
<name>A0A848MCW9_9GAMM</name>
<evidence type="ECO:0000313" key="2">
    <source>
        <dbReference type="EMBL" id="NMP25947.1"/>
    </source>
</evidence>
<evidence type="ECO:0000313" key="3">
    <source>
        <dbReference type="Proteomes" id="UP000585363"/>
    </source>
</evidence>
<keyword evidence="3" id="KW-1185">Reference proteome</keyword>
<organism evidence="2 3">
    <name type="scientific">Rouxiella aceris</name>
    <dbReference type="NCBI Taxonomy" id="2703884"/>
    <lineage>
        <taxon>Bacteria</taxon>
        <taxon>Pseudomonadati</taxon>
        <taxon>Pseudomonadota</taxon>
        <taxon>Gammaproteobacteria</taxon>
        <taxon>Enterobacterales</taxon>
        <taxon>Yersiniaceae</taxon>
        <taxon>Rouxiella</taxon>
    </lineage>
</organism>
<reference evidence="2 3" key="2">
    <citation type="submission" date="2020-06" db="EMBL/GenBank/DDBJ databases">
        <title>Polyphasic characterization of a Rahnella strain isolated from tree sap.</title>
        <authorList>
            <person name="Kim I.S."/>
        </authorList>
    </citation>
    <scope>NUCLEOTIDE SEQUENCE [LARGE SCALE GENOMIC DNA]</scope>
    <source>
        <strain evidence="2 3">SAP-1</strain>
    </source>
</reference>
<protein>
    <submittedName>
        <fullName evidence="2">MbtH family protein</fullName>
    </submittedName>
</protein>
<gene>
    <name evidence="2" type="ORF">GW590_03545</name>
</gene>
<evidence type="ECO:0000259" key="1">
    <source>
        <dbReference type="SMART" id="SM00923"/>
    </source>
</evidence>
<dbReference type="AlphaFoldDB" id="A0A848MCW9"/>
<dbReference type="GO" id="GO:0019290">
    <property type="term" value="P:siderophore biosynthetic process"/>
    <property type="evidence" value="ECO:0007669"/>
    <property type="project" value="TreeGrafter"/>
</dbReference>
<dbReference type="InterPro" id="IPR037407">
    <property type="entry name" value="MLP_fam"/>
</dbReference>
<dbReference type="SUPFAM" id="SSF160582">
    <property type="entry name" value="MbtH-like"/>
    <property type="match status" value="1"/>
</dbReference>
<dbReference type="PANTHER" id="PTHR38444:SF1">
    <property type="entry name" value="ENTEROBACTIN BIOSYNTHESIS PROTEIN YBDZ"/>
    <property type="match status" value="1"/>
</dbReference>
<dbReference type="Proteomes" id="UP000585363">
    <property type="component" value="Unassembled WGS sequence"/>
</dbReference>
<dbReference type="PANTHER" id="PTHR38444">
    <property type="entry name" value="ENTEROBACTIN BIOSYNTHESIS PROTEIN YBDZ"/>
    <property type="match status" value="1"/>
</dbReference>
<dbReference type="InterPro" id="IPR038020">
    <property type="entry name" value="MbtH-like_sf"/>
</dbReference>
<dbReference type="RefSeq" id="WP_169401610.1">
    <property type="nucleotide sequence ID" value="NZ_JAADJU010000001.1"/>
</dbReference>